<feature type="transmembrane region" description="Helical" evidence="1">
    <location>
        <begin position="722"/>
        <end position="740"/>
    </location>
</feature>
<evidence type="ECO:0000313" key="3">
    <source>
        <dbReference type="EMBL" id="MBR7835936.1"/>
    </source>
</evidence>
<keyword evidence="4" id="KW-1185">Reference proteome</keyword>
<keyword evidence="1" id="KW-0812">Transmembrane</keyword>
<name>A0A941ERC3_9ACTN</name>
<evidence type="ECO:0000259" key="2">
    <source>
        <dbReference type="Pfam" id="PF00535"/>
    </source>
</evidence>
<dbReference type="SUPFAM" id="SSF53448">
    <property type="entry name" value="Nucleotide-diphospho-sugar transferases"/>
    <property type="match status" value="1"/>
</dbReference>
<dbReference type="Pfam" id="PF00535">
    <property type="entry name" value="Glycos_transf_2"/>
    <property type="match status" value="1"/>
</dbReference>
<proteinExistence type="predicted"/>
<feature type="transmembrane region" description="Helical" evidence="1">
    <location>
        <begin position="699"/>
        <end position="716"/>
    </location>
</feature>
<protein>
    <submittedName>
        <fullName evidence="3">Glycosyltransferase</fullName>
        <ecNumber evidence="3">2.4.-.-</ecNumber>
    </submittedName>
</protein>
<dbReference type="GO" id="GO:0016757">
    <property type="term" value="F:glycosyltransferase activity"/>
    <property type="evidence" value="ECO:0007669"/>
    <property type="project" value="UniProtKB-KW"/>
</dbReference>
<keyword evidence="1" id="KW-1133">Transmembrane helix</keyword>
<feature type="transmembrane region" description="Helical" evidence="1">
    <location>
        <begin position="488"/>
        <end position="508"/>
    </location>
</feature>
<feature type="transmembrane region" description="Helical" evidence="1">
    <location>
        <begin position="565"/>
        <end position="582"/>
    </location>
</feature>
<evidence type="ECO:0000313" key="4">
    <source>
        <dbReference type="Proteomes" id="UP000675781"/>
    </source>
</evidence>
<comment type="caution">
    <text evidence="3">The sequence shown here is derived from an EMBL/GenBank/DDBJ whole genome shotgun (WGS) entry which is preliminary data.</text>
</comment>
<dbReference type="PANTHER" id="PTHR43685">
    <property type="entry name" value="GLYCOSYLTRANSFERASE"/>
    <property type="match status" value="1"/>
</dbReference>
<keyword evidence="3" id="KW-0808">Transferase</keyword>
<feature type="transmembrane region" description="Helical" evidence="1">
    <location>
        <begin position="542"/>
        <end position="558"/>
    </location>
</feature>
<dbReference type="Gene3D" id="3.90.550.10">
    <property type="entry name" value="Spore Coat Polysaccharide Biosynthesis Protein SpsA, Chain A"/>
    <property type="match status" value="1"/>
</dbReference>
<keyword evidence="1" id="KW-0472">Membrane</keyword>
<reference evidence="3" key="1">
    <citation type="submission" date="2021-04" db="EMBL/GenBank/DDBJ databases">
        <title>Genome based classification of Actinospica acidithermotolerans sp. nov., an actinobacterium isolated from an Indonesian hot spring.</title>
        <authorList>
            <person name="Kusuma A.B."/>
            <person name="Putra K.E."/>
            <person name="Nafisah S."/>
            <person name="Loh J."/>
            <person name="Nouioui I."/>
            <person name="Goodfellow M."/>
        </authorList>
    </citation>
    <scope>NUCLEOTIDE SEQUENCE</scope>
    <source>
        <strain evidence="3">CSCA 57</strain>
    </source>
</reference>
<dbReference type="RefSeq" id="WP_212530425.1">
    <property type="nucleotide sequence ID" value="NZ_JAGSOG010000116.1"/>
</dbReference>
<keyword evidence="3" id="KW-0328">Glycosyltransferase</keyword>
<dbReference type="InterPro" id="IPR001173">
    <property type="entry name" value="Glyco_trans_2-like"/>
</dbReference>
<feature type="transmembrane region" description="Helical" evidence="1">
    <location>
        <begin position="747"/>
        <end position="768"/>
    </location>
</feature>
<feature type="transmembrane region" description="Helical" evidence="1">
    <location>
        <begin position="346"/>
        <end position="366"/>
    </location>
</feature>
<dbReference type="PANTHER" id="PTHR43685:SF3">
    <property type="entry name" value="SLR2126 PROTEIN"/>
    <property type="match status" value="1"/>
</dbReference>
<dbReference type="EMBL" id="JAGSOG010000116">
    <property type="protein sequence ID" value="MBR7835936.1"/>
    <property type="molecule type" value="Genomic_DNA"/>
</dbReference>
<evidence type="ECO:0000256" key="1">
    <source>
        <dbReference type="SAM" id="Phobius"/>
    </source>
</evidence>
<organism evidence="3 4">
    <name type="scientific">Actinospica durhamensis</name>
    <dbReference type="NCBI Taxonomy" id="1508375"/>
    <lineage>
        <taxon>Bacteria</taxon>
        <taxon>Bacillati</taxon>
        <taxon>Actinomycetota</taxon>
        <taxon>Actinomycetes</taxon>
        <taxon>Catenulisporales</taxon>
        <taxon>Actinospicaceae</taxon>
        <taxon>Actinospica</taxon>
    </lineage>
</organism>
<dbReference type="AlphaFoldDB" id="A0A941ERC3"/>
<gene>
    <name evidence="3" type="ORF">KDL01_21860</name>
</gene>
<dbReference type="InterPro" id="IPR029044">
    <property type="entry name" value="Nucleotide-diphossugar_trans"/>
</dbReference>
<feature type="transmembrane region" description="Helical" evidence="1">
    <location>
        <begin position="378"/>
        <end position="401"/>
    </location>
</feature>
<sequence>MKIRGVGSVRPMVQQPEARHAALPPQRAEPRPPERAFAVTVIVCAYTLERWDDIRAALASLQAQQYPAEEILLVIDHCDELRVRLGQWAADEANAANVTVLENAHERGLSGARNSGVERATGDIVAFLDDDAAADPAWLARLVEAYADPAVLGVGGHVEPNWRAERPGWFPREFLWVVGCSYRGQPTTRAAVRNFIGANMSFRRSALTESGGFRGDLGRVGRHPAGCEETELCIRVSRERPDTTLLHEPAAVVRHSVLAERTTWTYFRRRCYAEGVSKAAVTRYCGSGDGLSSERSYVGSTVPTGVLAALAKGRVRTAAALLGGVLWTVAGYAAGRIALAAKRPAVASGLTAYLAPVLAAVLWLLSLGQIRPARMNDLGLISVLPPLFWAALAVLTVGFSVAVRDRERSGRLLLVYILILIAIIHATPAIVYETLRYSWAWKHVAIIDHFLTYNAPDPNAGELSAYYQWPGFFTLNALIEQATGIRSALSYASWAPPVLNTMMIVPLLSVFRTVTRDRRVIWLGLWVFYCASWIGQDYFSPQGFAYVFYLAVVAALLRRIRRGRRGGLIAWLILLLVPILTIDSSHQLTPIMLTSAAAALAVPRRGRRTALWVCAIAGVAMAAWDFSVAGTFMRQNLASLLTAFGQLDSNAGSGVVGLGTASSGQIAVSSVDRALSVAVWALALWAVATRTRMRRTRPLLLMLAPLPAIVANNYGGEMLYRVYFFSLPGAAVLAAAALLPCLRRERLVALTLPLALGALVAGLLFSYYGKEQMNYFSPQEIAAADYVADTAPKGSLVIAELPDYPDAYAHYEKDTRVWLLPEAPSFSLGVLNEEDPVAAIHAAAQGWKRGPVYFVLTASQLAEIRMEGLLATPQVDILVHGLTTANGFVPVDRNPDAGIYLVRPTQTETSAGAR</sequence>
<feature type="transmembrane region" description="Helical" evidence="1">
    <location>
        <begin position="520"/>
        <end position="536"/>
    </location>
</feature>
<dbReference type="InterPro" id="IPR050834">
    <property type="entry name" value="Glycosyltransf_2"/>
</dbReference>
<dbReference type="Proteomes" id="UP000675781">
    <property type="component" value="Unassembled WGS sequence"/>
</dbReference>
<feature type="transmembrane region" description="Helical" evidence="1">
    <location>
        <begin position="413"/>
        <end position="432"/>
    </location>
</feature>
<dbReference type="EC" id="2.4.-.-" evidence="3"/>
<feature type="domain" description="Glycosyltransferase 2-like" evidence="2">
    <location>
        <begin position="40"/>
        <end position="208"/>
    </location>
</feature>
<feature type="transmembrane region" description="Helical" evidence="1">
    <location>
        <begin position="610"/>
        <end position="633"/>
    </location>
</feature>
<feature type="transmembrane region" description="Helical" evidence="1">
    <location>
        <begin position="318"/>
        <end position="339"/>
    </location>
</feature>
<accession>A0A941ERC3</accession>